<dbReference type="CDD" id="cd18139">
    <property type="entry name" value="HLD_clamp_RarA"/>
    <property type="match status" value="1"/>
</dbReference>
<gene>
    <name evidence="7" type="ORF">M3P09_11295</name>
</gene>
<comment type="function">
    <text evidence="1">DNA-dependent ATPase that plays important roles in cellular responses to stalled DNA replication processes.</text>
</comment>
<dbReference type="PANTHER" id="PTHR13779">
    <property type="entry name" value="WERNER HELICASE-INTERACTING PROTEIN 1 FAMILY MEMBER"/>
    <property type="match status" value="1"/>
</dbReference>
<evidence type="ECO:0000256" key="5">
    <source>
        <dbReference type="ARBA" id="ARBA00022840"/>
    </source>
</evidence>
<dbReference type="RefSeq" id="WP_099563512.1">
    <property type="nucleotide sequence ID" value="NZ_JAMFLZ010000004.1"/>
</dbReference>
<dbReference type="Gene3D" id="1.10.3710.10">
    <property type="entry name" value="DNA polymerase III clamp loader subunits, C-terminal domain"/>
    <property type="match status" value="1"/>
</dbReference>
<name>A0ABT0QF30_9FLAO</name>
<dbReference type="PANTHER" id="PTHR13779:SF7">
    <property type="entry name" value="ATPASE WRNIP1"/>
    <property type="match status" value="1"/>
</dbReference>
<keyword evidence="4" id="KW-0547">Nucleotide-binding</keyword>
<comment type="similarity">
    <text evidence="2">Belongs to the AAA ATPase family. RarA/MGS1/WRNIP1 subfamily.</text>
</comment>
<comment type="caution">
    <text evidence="7">The sequence shown here is derived from an EMBL/GenBank/DDBJ whole genome shotgun (WGS) entry which is preliminary data.</text>
</comment>
<dbReference type="Proteomes" id="UP001165381">
    <property type="component" value="Unassembled WGS sequence"/>
</dbReference>
<dbReference type="Gene3D" id="1.10.8.60">
    <property type="match status" value="1"/>
</dbReference>
<evidence type="ECO:0000259" key="6">
    <source>
        <dbReference type="SMART" id="SM00382"/>
    </source>
</evidence>
<evidence type="ECO:0000256" key="2">
    <source>
        <dbReference type="ARBA" id="ARBA00008959"/>
    </source>
</evidence>
<dbReference type="CDD" id="cd00009">
    <property type="entry name" value="AAA"/>
    <property type="match status" value="1"/>
</dbReference>
<dbReference type="Pfam" id="PF00004">
    <property type="entry name" value="AAA"/>
    <property type="match status" value="1"/>
</dbReference>
<evidence type="ECO:0000256" key="3">
    <source>
        <dbReference type="ARBA" id="ARBA00020776"/>
    </source>
</evidence>
<dbReference type="Gene3D" id="1.20.272.10">
    <property type="match status" value="1"/>
</dbReference>
<dbReference type="Pfam" id="PF12002">
    <property type="entry name" value="MgsA_C"/>
    <property type="match status" value="1"/>
</dbReference>
<evidence type="ECO:0000313" key="8">
    <source>
        <dbReference type="Proteomes" id="UP001165381"/>
    </source>
</evidence>
<dbReference type="SMART" id="SM00382">
    <property type="entry name" value="AAA"/>
    <property type="match status" value="1"/>
</dbReference>
<dbReference type="InterPro" id="IPR027417">
    <property type="entry name" value="P-loop_NTPase"/>
</dbReference>
<dbReference type="SUPFAM" id="SSF52540">
    <property type="entry name" value="P-loop containing nucleoside triphosphate hydrolases"/>
    <property type="match status" value="1"/>
</dbReference>
<evidence type="ECO:0000256" key="1">
    <source>
        <dbReference type="ARBA" id="ARBA00002393"/>
    </source>
</evidence>
<dbReference type="InterPro" id="IPR008921">
    <property type="entry name" value="DNA_pol3_clamp-load_cplx_C"/>
</dbReference>
<dbReference type="InterPro" id="IPR051314">
    <property type="entry name" value="AAA_ATPase_RarA/MGS1/WRNIP1"/>
</dbReference>
<accession>A0ABT0QF30</accession>
<dbReference type="InterPro" id="IPR003959">
    <property type="entry name" value="ATPase_AAA_core"/>
</dbReference>
<dbReference type="InterPro" id="IPR032423">
    <property type="entry name" value="AAA_assoc_2"/>
</dbReference>
<dbReference type="Gene3D" id="3.40.50.300">
    <property type="entry name" value="P-loop containing nucleotide triphosphate hydrolases"/>
    <property type="match status" value="1"/>
</dbReference>
<dbReference type="InterPro" id="IPR021886">
    <property type="entry name" value="MgsA_C"/>
</dbReference>
<dbReference type="InterPro" id="IPR003593">
    <property type="entry name" value="AAA+_ATPase"/>
</dbReference>
<proteinExistence type="inferred from homology"/>
<dbReference type="SUPFAM" id="SSF48019">
    <property type="entry name" value="post-AAA+ oligomerization domain-like"/>
    <property type="match status" value="1"/>
</dbReference>
<organism evidence="7 8">
    <name type="scientific">Jejuia spongiicola</name>
    <dbReference type="NCBI Taxonomy" id="2942207"/>
    <lineage>
        <taxon>Bacteria</taxon>
        <taxon>Pseudomonadati</taxon>
        <taxon>Bacteroidota</taxon>
        <taxon>Flavobacteriia</taxon>
        <taxon>Flavobacteriales</taxon>
        <taxon>Flavobacteriaceae</taxon>
        <taxon>Jejuia</taxon>
    </lineage>
</organism>
<dbReference type="Pfam" id="PF16193">
    <property type="entry name" value="AAA_assoc_2"/>
    <property type="match status" value="1"/>
</dbReference>
<keyword evidence="5" id="KW-0067">ATP-binding</keyword>
<evidence type="ECO:0000313" key="7">
    <source>
        <dbReference type="EMBL" id="MCL6295582.1"/>
    </source>
</evidence>
<evidence type="ECO:0000256" key="4">
    <source>
        <dbReference type="ARBA" id="ARBA00022741"/>
    </source>
</evidence>
<reference evidence="7" key="1">
    <citation type="submission" date="2022-05" db="EMBL/GenBank/DDBJ databases">
        <authorList>
            <person name="Park J.-S."/>
        </authorList>
    </citation>
    <scope>NUCLEOTIDE SEQUENCE</scope>
    <source>
        <strain evidence="7">2012CJ34-3</strain>
    </source>
</reference>
<feature type="domain" description="AAA+ ATPase" evidence="6">
    <location>
        <begin position="38"/>
        <end position="156"/>
    </location>
</feature>
<protein>
    <recommendedName>
        <fullName evidence="3">Replication-associated recombination protein A</fullName>
    </recommendedName>
</protein>
<dbReference type="EMBL" id="JAMFLZ010000004">
    <property type="protein sequence ID" value="MCL6295582.1"/>
    <property type="molecule type" value="Genomic_DNA"/>
</dbReference>
<keyword evidence="8" id="KW-1185">Reference proteome</keyword>
<sequence>MNEPLAERLRPKTLEDYVSQTHLVGKHGSLTQHIKQGLIPSMIFWGPPGTGKTTLANIIATESGRPFYTLSAINSGVKDIRDVINKAKQSGGLFTTKNPILFIDEIHRFSKSQQDSLLQAVEKGWITLIGATTENPSFEVISALLSRCQVYILNAFNKKDLETLLKRAIEKDELISKKNITLKETNALLKLSGGDARKLLNIFELIVNSYSTNTVEVTDETVLKKIQNNTVRYDKTGEQHYDIISAFIKSIRGSDPNAAVYWLARMVEGGEDVKFIARRLLILASEDIGNANPTALVIANNTFQAVSTIGYPESRIILSQCATYLACSPKSNAAYMAIGKAQQLVKETGDLSVPLEVRNAPTKLMKELGYGDNYKYAHNYDSNFANQEFLPDEIKNSKLYDPGNNARENAHREFLKQRWKDKYGY</sequence>